<evidence type="ECO:0000259" key="1">
    <source>
        <dbReference type="Pfam" id="PF14947"/>
    </source>
</evidence>
<sequence length="109" mass="12545">MDRFDGYSTLEIYLKHRKKRTQLEILLEVVMCSNNQSITRIMYCAGLSYPLVKKYLGTASENGLVEFNGKTYLLTEKGKSLLKAYSDFSRLVKEVKVIENNINSLLNKI</sequence>
<dbReference type="Pfam" id="PF14947">
    <property type="entry name" value="HTH_45"/>
    <property type="match status" value="1"/>
</dbReference>
<dbReference type="InterPro" id="IPR036388">
    <property type="entry name" value="WH-like_DNA-bd_sf"/>
</dbReference>
<organism evidence="2 3">
    <name type="scientific">Candidatus Acidianus copahuensis</name>
    <dbReference type="NCBI Taxonomy" id="1160895"/>
    <lineage>
        <taxon>Archaea</taxon>
        <taxon>Thermoproteota</taxon>
        <taxon>Thermoprotei</taxon>
        <taxon>Sulfolobales</taxon>
        <taxon>Sulfolobaceae</taxon>
        <taxon>Acidianus</taxon>
    </lineage>
</organism>
<dbReference type="SUPFAM" id="SSF46785">
    <property type="entry name" value="Winged helix' DNA-binding domain"/>
    <property type="match status" value="1"/>
</dbReference>
<gene>
    <name evidence="2" type="ORF">CM19_03935</name>
</gene>
<comment type="caution">
    <text evidence="2">The sequence shown here is derived from an EMBL/GenBank/DDBJ whole genome shotgun (WGS) entry which is preliminary data.</text>
</comment>
<accession>A0A031LU06</accession>
<dbReference type="InterPro" id="IPR036390">
    <property type="entry name" value="WH_DNA-bd_sf"/>
</dbReference>
<dbReference type="InterPro" id="IPR038723">
    <property type="entry name" value="ArnR1-like_HTH"/>
</dbReference>
<evidence type="ECO:0000313" key="3">
    <source>
        <dbReference type="Proteomes" id="UP000024332"/>
    </source>
</evidence>
<dbReference type="OrthoDB" id="140255at2157"/>
<dbReference type="RefSeq" id="WP_048099093.1">
    <property type="nucleotide sequence ID" value="NZ_JFZT01000021.1"/>
</dbReference>
<evidence type="ECO:0000313" key="2">
    <source>
        <dbReference type="EMBL" id="EZQ10588.1"/>
    </source>
</evidence>
<keyword evidence="3" id="KW-1185">Reference proteome</keyword>
<protein>
    <recommendedName>
        <fullName evidence="1">ArnR1-like winged helix-turn-helix domain-containing protein</fullName>
    </recommendedName>
</protein>
<dbReference type="EMBL" id="JFZT01000021">
    <property type="protein sequence ID" value="EZQ10588.1"/>
    <property type="molecule type" value="Genomic_DNA"/>
</dbReference>
<dbReference type="Gene3D" id="1.10.10.10">
    <property type="entry name" value="Winged helix-like DNA-binding domain superfamily/Winged helix DNA-binding domain"/>
    <property type="match status" value="1"/>
</dbReference>
<reference evidence="2 3" key="1">
    <citation type="submission" date="2014-03" db="EMBL/GenBank/DDBJ databases">
        <title>Draft genome sequence of the novel thermoacidophilic archaea Acidianus copahuensis ALE1 strain, isolated from Copahue volcanic area in Neuquen Argentina.</title>
        <authorList>
            <person name="Urbieta M.S."/>
            <person name="Rascovan N."/>
            <person name="Castro C."/>
            <person name="Revale S."/>
            <person name="Giaveno M.A."/>
            <person name="Vazquez M.P."/>
            <person name="Donati E.R."/>
        </authorList>
    </citation>
    <scope>NUCLEOTIDE SEQUENCE [LARGE SCALE GENOMIC DNA]</scope>
    <source>
        <strain evidence="2 3">ALE1</strain>
    </source>
</reference>
<name>A0A031LU06_9CREN</name>
<proteinExistence type="predicted"/>
<dbReference type="AlphaFoldDB" id="A0A031LU06"/>
<feature type="domain" description="ArnR1-like winged helix-turn-helix" evidence="1">
    <location>
        <begin position="19"/>
        <end position="91"/>
    </location>
</feature>
<dbReference type="Proteomes" id="UP000024332">
    <property type="component" value="Unassembled WGS sequence"/>
</dbReference>